<dbReference type="AlphaFoldDB" id="A0A9X9AFN9"/>
<comment type="caution">
    <text evidence="1">The sequence shown here is derived from an EMBL/GenBank/DDBJ whole genome shotgun (WGS) entry which is preliminary data.</text>
</comment>
<proteinExistence type="predicted"/>
<dbReference type="InterPro" id="IPR051768">
    <property type="entry name" value="Bact_secretion_toxin"/>
</dbReference>
<dbReference type="PANTHER" id="PTHR34976:SF1">
    <property type="entry name" value="TOXIN BC_0920"/>
    <property type="match status" value="1"/>
</dbReference>
<dbReference type="PANTHER" id="PTHR34976">
    <property type="entry name" value="RIBONUCLEASE YQCG-RELATED"/>
    <property type="match status" value="1"/>
</dbReference>
<name>A0A9X9AFN9_BACCE</name>
<evidence type="ECO:0000313" key="2">
    <source>
        <dbReference type="Proteomes" id="UP000308444"/>
    </source>
</evidence>
<gene>
    <name evidence="1" type="ORF">FC695_01805</name>
</gene>
<dbReference type="EMBL" id="SZOH01000093">
    <property type="protein sequence ID" value="TKJ08135.1"/>
    <property type="molecule type" value="Genomic_DNA"/>
</dbReference>
<feature type="non-terminal residue" evidence="1">
    <location>
        <position position="48"/>
    </location>
</feature>
<accession>A0A9X9AFN9</accession>
<sequence length="48" mass="5223">MSLNMYLGEIQSQTQSMNAVCNATIQGMEQVIQSIDAFAIDTVLQGQT</sequence>
<organism evidence="1 2">
    <name type="scientific">Bacillus cereus</name>
    <dbReference type="NCBI Taxonomy" id="1396"/>
    <lineage>
        <taxon>Bacteria</taxon>
        <taxon>Bacillati</taxon>
        <taxon>Bacillota</taxon>
        <taxon>Bacilli</taxon>
        <taxon>Bacillales</taxon>
        <taxon>Bacillaceae</taxon>
        <taxon>Bacillus</taxon>
        <taxon>Bacillus cereus group</taxon>
    </lineage>
</organism>
<reference evidence="1 2" key="1">
    <citation type="journal article" date="2019" name="Environ. Microbiol.">
        <title>An active ?-lactamase is a part of an orchestrated cell wall stress resistance network of Bacillus subtilis and related rhizosphere species.</title>
        <authorList>
            <person name="Bucher T."/>
            <person name="Keren-Paz A."/>
            <person name="Hausser J."/>
            <person name="Olender T."/>
            <person name="Cytryn E."/>
            <person name="Kolodkin-Gal I."/>
        </authorList>
    </citation>
    <scope>NUCLEOTIDE SEQUENCE [LARGE SCALE GENOMIC DNA]</scope>
    <source>
        <strain evidence="1 2">I32</strain>
    </source>
</reference>
<dbReference type="Proteomes" id="UP000308444">
    <property type="component" value="Unassembled WGS sequence"/>
</dbReference>
<evidence type="ECO:0000313" key="1">
    <source>
        <dbReference type="EMBL" id="TKJ08135.1"/>
    </source>
</evidence>
<protein>
    <submittedName>
        <fullName evidence="1">Cytoplasmic protein</fullName>
    </submittedName>
</protein>